<protein>
    <submittedName>
        <fullName evidence="1">Uncharacterized protein</fullName>
    </submittedName>
</protein>
<dbReference type="GeneID" id="25918593"/>
<proteinExistence type="predicted"/>
<evidence type="ECO:0000313" key="2">
    <source>
        <dbReference type="Proteomes" id="UP000054560"/>
    </source>
</evidence>
<dbReference type="Proteomes" id="UP000054560">
    <property type="component" value="Unassembled WGS sequence"/>
</dbReference>
<feature type="non-terminal residue" evidence="1">
    <location>
        <position position="1"/>
    </location>
</feature>
<evidence type="ECO:0000313" key="1">
    <source>
        <dbReference type="EMBL" id="KNC69401.1"/>
    </source>
</evidence>
<dbReference type="RefSeq" id="XP_014143303.1">
    <property type="nucleotide sequence ID" value="XM_014287828.1"/>
</dbReference>
<reference evidence="1 2" key="1">
    <citation type="submission" date="2011-02" db="EMBL/GenBank/DDBJ databases">
        <title>The Genome Sequence of Sphaeroforma arctica JP610.</title>
        <authorList>
            <consortium name="The Broad Institute Genome Sequencing Platform"/>
            <person name="Russ C."/>
            <person name="Cuomo C."/>
            <person name="Young S.K."/>
            <person name="Zeng Q."/>
            <person name="Gargeya S."/>
            <person name="Alvarado L."/>
            <person name="Berlin A."/>
            <person name="Chapman S.B."/>
            <person name="Chen Z."/>
            <person name="Freedman E."/>
            <person name="Gellesch M."/>
            <person name="Goldberg J."/>
            <person name="Griggs A."/>
            <person name="Gujja S."/>
            <person name="Heilman E."/>
            <person name="Heiman D."/>
            <person name="Howarth C."/>
            <person name="Mehta T."/>
            <person name="Neiman D."/>
            <person name="Pearson M."/>
            <person name="Roberts A."/>
            <person name="Saif S."/>
            <person name="Shea T."/>
            <person name="Shenoy N."/>
            <person name="Sisk P."/>
            <person name="Stolte C."/>
            <person name="Sykes S."/>
            <person name="White J."/>
            <person name="Yandava C."/>
            <person name="Burger G."/>
            <person name="Gray M.W."/>
            <person name="Holland P.W.H."/>
            <person name="King N."/>
            <person name="Lang F.B.F."/>
            <person name="Roger A.J."/>
            <person name="Ruiz-Trillo I."/>
            <person name="Haas B."/>
            <person name="Nusbaum C."/>
            <person name="Birren B."/>
        </authorList>
    </citation>
    <scope>NUCLEOTIDE SEQUENCE [LARGE SCALE GENOMIC DNA]</scope>
    <source>
        <strain evidence="1 2">JP610</strain>
    </source>
</reference>
<name>A0A0L0EY92_9EUKA</name>
<accession>A0A0L0EY92</accession>
<gene>
    <name evidence="1" type="ORF">SARC_18089</name>
</gene>
<sequence length="64" mass="7167">GGYKVFTPVFVESNAPLYTQHIQSVEAAEVLLTDMGQLESNFVLTRNIAHDSNRVRWCDATQVV</sequence>
<organism evidence="1 2">
    <name type="scientific">Sphaeroforma arctica JP610</name>
    <dbReference type="NCBI Taxonomy" id="667725"/>
    <lineage>
        <taxon>Eukaryota</taxon>
        <taxon>Ichthyosporea</taxon>
        <taxon>Ichthyophonida</taxon>
        <taxon>Sphaeroforma</taxon>
    </lineage>
</organism>
<dbReference type="EMBL" id="KQ255258">
    <property type="protein sequence ID" value="KNC69401.1"/>
    <property type="molecule type" value="Genomic_DNA"/>
</dbReference>
<keyword evidence="2" id="KW-1185">Reference proteome</keyword>
<dbReference type="AlphaFoldDB" id="A0A0L0EY92"/>